<reference evidence="10 11" key="1">
    <citation type="submission" date="2019-02" db="EMBL/GenBank/DDBJ databases">
        <title>Pedobacter sp. RP-1-14 sp. nov., isolated from Arctic soil.</title>
        <authorList>
            <person name="Dahal R.H."/>
        </authorList>
    </citation>
    <scope>NUCLEOTIDE SEQUENCE [LARGE SCALE GENOMIC DNA]</scope>
    <source>
        <strain evidence="10 11">RP-1-14</strain>
    </source>
</reference>
<dbReference type="Gene3D" id="1.20.1560.10">
    <property type="entry name" value="ABC transporter type 1, transmembrane domain"/>
    <property type="match status" value="1"/>
</dbReference>
<proteinExistence type="predicted"/>
<evidence type="ECO:0000259" key="8">
    <source>
        <dbReference type="PROSITE" id="PS50893"/>
    </source>
</evidence>
<dbReference type="EMBL" id="SJSL01000009">
    <property type="protein sequence ID" value="TCC97336.1"/>
    <property type="molecule type" value="Genomic_DNA"/>
</dbReference>
<feature type="transmembrane region" description="Helical" evidence="7">
    <location>
        <begin position="71"/>
        <end position="91"/>
    </location>
</feature>
<evidence type="ECO:0000313" key="10">
    <source>
        <dbReference type="EMBL" id="TCC97336.1"/>
    </source>
</evidence>
<dbReference type="SUPFAM" id="SSF90123">
    <property type="entry name" value="ABC transporter transmembrane region"/>
    <property type="match status" value="1"/>
</dbReference>
<evidence type="ECO:0000256" key="1">
    <source>
        <dbReference type="ARBA" id="ARBA00004651"/>
    </source>
</evidence>
<feature type="transmembrane region" description="Helical" evidence="7">
    <location>
        <begin position="271"/>
        <end position="298"/>
    </location>
</feature>
<feature type="transmembrane region" description="Helical" evidence="7">
    <location>
        <begin position="244"/>
        <end position="265"/>
    </location>
</feature>
<dbReference type="CDD" id="cd18547">
    <property type="entry name" value="ABC_6TM_Tm288_like"/>
    <property type="match status" value="1"/>
</dbReference>
<dbReference type="PANTHER" id="PTHR43394:SF1">
    <property type="entry name" value="ATP-BINDING CASSETTE SUB-FAMILY B MEMBER 10, MITOCHONDRIAL"/>
    <property type="match status" value="1"/>
</dbReference>
<dbReference type="RefSeq" id="WP_131597828.1">
    <property type="nucleotide sequence ID" value="NZ_SJSL01000009.1"/>
</dbReference>
<comment type="subcellular location">
    <subcellularLocation>
        <location evidence="1">Cell membrane</location>
        <topology evidence="1">Multi-pass membrane protein</topology>
    </subcellularLocation>
</comment>
<evidence type="ECO:0000256" key="5">
    <source>
        <dbReference type="ARBA" id="ARBA00022989"/>
    </source>
</evidence>
<dbReference type="GO" id="GO:0005524">
    <property type="term" value="F:ATP binding"/>
    <property type="evidence" value="ECO:0007669"/>
    <property type="project" value="UniProtKB-KW"/>
</dbReference>
<dbReference type="GO" id="GO:0015421">
    <property type="term" value="F:ABC-type oligopeptide transporter activity"/>
    <property type="evidence" value="ECO:0007669"/>
    <property type="project" value="TreeGrafter"/>
</dbReference>
<keyword evidence="3" id="KW-0547">Nucleotide-binding</keyword>
<dbReference type="Pfam" id="PF00005">
    <property type="entry name" value="ABC_tran"/>
    <property type="match status" value="1"/>
</dbReference>
<feature type="domain" description="ABC transmembrane type-1" evidence="9">
    <location>
        <begin position="35"/>
        <end position="317"/>
    </location>
</feature>
<dbReference type="GO" id="GO:0016887">
    <property type="term" value="F:ATP hydrolysis activity"/>
    <property type="evidence" value="ECO:0007669"/>
    <property type="project" value="InterPro"/>
</dbReference>
<dbReference type="SUPFAM" id="SSF52540">
    <property type="entry name" value="P-loop containing nucleoside triphosphate hydrolases"/>
    <property type="match status" value="1"/>
</dbReference>
<keyword evidence="2 7" id="KW-0812">Transmembrane</keyword>
<dbReference type="InterPro" id="IPR011527">
    <property type="entry name" value="ABC1_TM_dom"/>
</dbReference>
<dbReference type="AlphaFoldDB" id="A0A4V2MKB7"/>
<dbReference type="InterPro" id="IPR039421">
    <property type="entry name" value="Type_1_exporter"/>
</dbReference>
<evidence type="ECO:0000256" key="4">
    <source>
        <dbReference type="ARBA" id="ARBA00022840"/>
    </source>
</evidence>
<gene>
    <name evidence="10" type="ORF">EZ437_19805</name>
</gene>
<feature type="domain" description="ABC transporter" evidence="8">
    <location>
        <begin position="360"/>
        <end position="593"/>
    </location>
</feature>
<organism evidence="10 11">
    <name type="scientific">Pedobacter psychroterrae</name>
    <dbReference type="NCBI Taxonomy" id="2530453"/>
    <lineage>
        <taxon>Bacteria</taxon>
        <taxon>Pseudomonadati</taxon>
        <taxon>Bacteroidota</taxon>
        <taxon>Sphingobacteriia</taxon>
        <taxon>Sphingobacteriales</taxon>
        <taxon>Sphingobacteriaceae</taxon>
        <taxon>Pedobacter</taxon>
    </lineage>
</organism>
<keyword evidence="4 10" id="KW-0067">ATP-binding</keyword>
<dbReference type="SMART" id="SM00382">
    <property type="entry name" value="AAA"/>
    <property type="match status" value="1"/>
</dbReference>
<feature type="transmembrane region" description="Helical" evidence="7">
    <location>
        <begin position="34"/>
        <end position="59"/>
    </location>
</feature>
<evidence type="ECO:0000256" key="3">
    <source>
        <dbReference type="ARBA" id="ARBA00022741"/>
    </source>
</evidence>
<evidence type="ECO:0000259" key="9">
    <source>
        <dbReference type="PROSITE" id="PS50929"/>
    </source>
</evidence>
<keyword evidence="5 7" id="KW-1133">Transmembrane helix</keyword>
<dbReference type="InterPro" id="IPR036640">
    <property type="entry name" value="ABC1_TM_sf"/>
</dbReference>
<protein>
    <submittedName>
        <fullName evidence="10">ABC transporter ATP-binding protein</fullName>
    </submittedName>
</protein>
<name>A0A4V2MKB7_9SPHI</name>
<evidence type="ECO:0000256" key="2">
    <source>
        <dbReference type="ARBA" id="ARBA00022692"/>
    </source>
</evidence>
<dbReference type="InterPro" id="IPR003593">
    <property type="entry name" value="AAA+_ATPase"/>
</dbReference>
<keyword evidence="11" id="KW-1185">Reference proteome</keyword>
<evidence type="ECO:0000313" key="11">
    <source>
        <dbReference type="Proteomes" id="UP000293347"/>
    </source>
</evidence>
<dbReference type="GO" id="GO:0005886">
    <property type="term" value="C:plasma membrane"/>
    <property type="evidence" value="ECO:0007669"/>
    <property type="project" value="UniProtKB-SubCell"/>
</dbReference>
<accession>A0A4V2MKB7</accession>
<dbReference type="PROSITE" id="PS50929">
    <property type="entry name" value="ABC_TM1F"/>
    <property type="match status" value="1"/>
</dbReference>
<comment type="caution">
    <text evidence="10">The sequence shown here is derived from an EMBL/GenBank/DDBJ whole genome shotgun (WGS) entry which is preliminary data.</text>
</comment>
<dbReference type="Proteomes" id="UP000293347">
    <property type="component" value="Unassembled WGS sequence"/>
</dbReference>
<dbReference type="Pfam" id="PF00664">
    <property type="entry name" value="ABC_membrane"/>
    <property type="match status" value="1"/>
</dbReference>
<dbReference type="PROSITE" id="PS50893">
    <property type="entry name" value="ABC_TRANSPORTER_2"/>
    <property type="match status" value="1"/>
</dbReference>
<evidence type="ECO:0000256" key="7">
    <source>
        <dbReference type="SAM" id="Phobius"/>
    </source>
</evidence>
<dbReference type="InterPro" id="IPR003439">
    <property type="entry name" value="ABC_transporter-like_ATP-bd"/>
</dbReference>
<feature type="transmembrane region" description="Helical" evidence="7">
    <location>
        <begin position="168"/>
        <end position="189"/>
    </location>
</feature>
<dbReference type="InterPro" id="IPR027417">
    <property type="entry name" value="P-loop_NTPase"/>
</dbReference>
<dbReference type="PANTHER" id="PTHR43394">
    <property type="entry name" value="ATP-DEPENDENT PERMEASE MDL1, MITOCHONDRIAL"/>
    <property type="match status" value="1"/>
</dbReference>
<dbReference type="Gene3D" id="3.40.50.300">
    <property type="entry name" value="P-loop containing nucleotide triphosphate hydrolases"/>
    <property type="match status" value="1"/>
</dbReference>
<keyword evidence="6 7" id="KW-0472">Membrane</keyword>
<dbReference type="OrthoDB" id="9760358at2"/>
<evidence type="ECO:0000256" key="6">
    <source>
        <dbReference type="ARBA" id="ARBA00023136"/>
    </source>
</evidence>
<sequence length="595" mass="66091">MNYNLNELQKKDKKPVFQELKGLVDAAGGEQRNLVVALLIMLLNTALNLSGPLLVGYTIDHYIQTKQFDGVLLFSGILLALYVVVFGGSYLQTRLMGSAAQRIVFGLRNAVFHKIQALPIAFFNQNKAGDLISRVNSDTDRLNQFFSQALLQFVSNIFMLVASGSFMLIINFKLGVVTVLPALCIWLFVNRLSPWVRKRNAANLESVGLMSGEIQESLNNFKIVVAFNRRDYFRKRFNKVNQQNYKTATGAGIANTVFMPVFSLFSNIAQLLLLIYGVYLIHEASLTVGLLISFFAYANSFYNPIRQLATLWTSFQTALASWDRISLMLGLSNDLEVVADGFSTGQGILKDTRGAAMDILEFREVHFGYPGGKEILHNISFRLERGKMYAFVGPTGGGKTTTASLMARLYDPLSGLVLLNGRDIRSYTPDERASRIGFILQEPLLFTGTVRDNILYGNERYTGLDNIAFMKIVEEAGLGELLAVFDKGLETAVASGGASMSLGQKQLVAFMRAFLRKPELLILDEATANIDTVTEQMLDRILDKLPSETTLVIIAHRLNTIENADEIFFVNSGEVVRAGSFKDAVEKLMMGKRES</sequence>